<dbReference type="PANTHER" id="PTHR15137">
    <property type="entry name" value="TRANSCRIPTION INITIATION FACTOR TFIID"/>
    <property type="match status" value="1"/>
</dbReference>
<dbReference type="GO" id="GO:0015031">
    <property type="term" value="P:protein transport"/>
    <property type="evidence" value="ECO:0007669"/>
    <property type="project" value="UniProtKB-KW"/>
</dbReference>
<accession>A0A3M7KT43</accession>
<dbReference type="GO" id="GO:0003682">
    <property type="term" value="F:chromatin binding"/>
    <property type="evidence" value="ECO:0007669"/>
    <property type="project" value="TreeGrafter"/>
</dbReference>
<feature type="domain" description="Transcription initiation factor TFIID subunit 2 TPR repeats" evidence="4">
    <location>
        <begin position="775"/>
        <end position="901"/>
    </location>
</feature>
<evidence type="ECO:0000256" key="1">
    <source>
        <dbReference type="RuleBase" id="RU365073"/>
    </source>
</evidence>
<comment type="similarity">
    <text evidence="1">Belongs to the nucleoporin Nup85 family.</text>
</comment>
<proteinExistence type="inferred from homology"/>
<dbReference type="GO" id="GO:0016251">
    <property type="term" value="F:RNA polymerase II general transcription initiation factor activity"/>
    <property type="evidence" value="ECO:0007669"/>
    <property type="project" value="TreeGrafter"/>
</dbReference>
<dbReference type="InterPro" id="IPR011502">
    <property type="entry name" value="Nucleoporin_Nup85"/>
</dbReference>
<keyword evidence="1" id="KW-0539">Nucleus</keyword>
<keyword evidence="1" id="KW-0472">Membrane</keyword>
<comment type="subcellular location">
    <subcellularLocation>
        <location evidence="1">Nucleus</location>
        <location evidence="1">Nuclear pore complex</location>
    </subcellularLocation>
</comment>
<dbReference type="Pfam" id="PF25577">
    <property type="entry name" value="TPR_TAF2_C"/>
    <property type="match status" value="1"/>
</dbReference>
<dbReference type="GO" id="GO:0000976">
    <property type="term" value="F:transcription cis-regulatory region binding"/>
    <property type="evidence" value="ECO:0007669"/>
    <property type="project" value="TreeGrafter"/>
</dbReference>
<dbReference type="GO" id="GO:0005643">
    <property type="term" value="C:nuclear pore"/>
    <property type="evidence" value="ECO:0007669"/>
    <property type="project" value="UniProtKB-SubCell"/>
</dbReference>
<comment type="caution">
    <text evidence="5">The sequence shown here is derived from an EMBL/GenBank/DDBJ whole genome shotgun (WGS) entry which is preliminary data.</text>
</comment>
<name>A0A3M7KT43_AUXPR</name>
<gene>
    <name evidence="5" type="ORF">APUTEX25_003237</name>
</gene>
<dbReference type="Gene3D" id="1.10.390.10">
    <property type="entry name" value="Neutral Protease Domain 2"/>
    <property type="match status" value="1"/>
</dbReference>
<dbReference type="GO" id="GO:0005669">
    <property type="term" value="C:transcription factor TFIID complex"/>
    <property type="evidence" value="ECO:0007669"/>
    <property type="project" value="InterPro"/>
</dbReference>
<dbReference type="InterPro" id="IPR057991">
    <property type="entry name" value="TPR_TAF2_C"/>
</dbReference>
<dbReference type="GO" id="GO:0006367">
    <property type="term" value="P:transcription initiation at RNA polymerase II promoter"/>
    <property type="evidence" value="ECO:0007669"/>
    <property type="project" value="TreeGrafter"/>
</dbReference>
<organism evidence="5 6">
    <name type="scientific">Auxenochlorella protothecoides</name>
    <name type="common">Green microalga</name>
    <name type="synonym">Chlorella protothecoides</name>
    <dbReference type="NCBI Taxonomy" id="3075"/>
    <lineage>
        <taxon>Eukaryota</taxon>
        <taxon>Viridiplantae</taxon>
        <taxon>Chlorophyta</taxon>
        <taxon>core chlorophytes</taxon>
        <taxon>Trebouxiophyceae</taxon>
        <taxon>Chlorellales</taxon>
        <taxon>Chlorellaceae</taxon>
        <taxon>Auxenochlorella</taxon>
    </lineage>
</organism>
<dbReference type="InterPro" id="IPR037813">
    <property type="entry name" value="TAF2"/>
</dbReference>
<evidence type="ECO:0000313" key="5">
    <source>
        <dbReference type="EMBL" id="RMZ53703.1"/>
    </source>
</evidence>
<keyword evidence="1" id="KW-0906">Nuclear pore complex</keyword>
<evidence type="ECO:0000259" key="3">
    <source>
        <dbReference type="Pfam" id="PF25316"/>
    </source>
</evidence>
<feature type="region of interest" description="Disordered" evidence="2">
    <location>
        <begin position="1149"/>
        <end position="1183"/>
    </location>
</feature>
<evidence type="ECO:0000259" key="4">
    <source>
        <dbReference type="Pfam" id="PF25577"/>
    </source>
</evidence>
<dbReference type="GO" id="GO:0031965">
    <property type="term" value="C:nuclear membrane"/>
    <property type="evidence" value="ECO:0007669"/>
    <property type="project" value="UniProtKB-UniRule"/>
</dbReference>
<comment type="subunit">
    <text evidence="1">Component of the nuclear pore complex (NPC).</text>
</comment>
<protein>
    <recommendedName>
        <fullName evidence="1">Nuclear pore complex protein Nup85</fullName>
    </recommendedName>
</protein>
<comment type="function">
    <text evidence="1">Functions as a component of the nuclear pore complex (NPC).</text>
</comment>
<dbReference type="PANTHER" id="PTHR15137:SF9">
    <property type="entry name" value="TRANSCRIPTION INITIATION FACTOR TFIID SUBUNIT 2"/>
    <property type="match status" value="1"/>
</dbReference>
<dbReference type="Pfam" id="PF25316">
    <property type="entry name" value="TAF2_3rd"/>
    <property type="match status" value="1"/>
</dbReference>
<dbReference type="Pfam" id="PF07575">
    <property type="entry name" value="Nucleopor_Nup85"/>
    <property type="match status" value="1"/>
</dbReference>
<dbReference type="Proteomes" id="UP000279271">
    <property type="component" value="Unassembled WGS sequence"/>
</dbReference>
<dbReference type="EMBL" id="QOKY01000196">
    <property type="protein sequence ID" value="RMZ53703.1"/>
    <property type="molecule type" value="Genomic_DNA"/>
</dbReference>
<reference evidence="6" key="1">
    <citation type="journal article" date="2018" name="Algal Res.">
        <title>Characterization of plant carbon substrate utilization by Auxenochlorella protothecoides.</title>
        <authorList>
            <person name="Vogler B.W."/>
            <person name="Starkenburg S.R."/>
            <person name="Sudasinghe N."/>
            <person name="Schambach J.Y."/>
            <person name="Rollin J.A."/>
            <person name="Pattathil S."/>
            <person name="Barry A.N."/>
        </authorList>
    </citation>
    <scope>NUCLEOTIDE SEQUENCE [LARGE SCALE GENOMIC DNA]</scope>
    <source>
        <strain evidence="6">UTEX 25</strain>
    </source>
</reference>
<feature type="domain" description="Transcription initiation factor TFIID subunit 2 Ig-like" evidence="3">
    <location>
        <begin position="624"/>
        <end position="771"/>
    </location>
</feature>
<dbReference type="AlphaFoldDB" id="A0A3M7KT43"/>
<feature type="non-terminal residue" evidence="5">
    <location>
        <position position="1"/>
    </location>
</feature>
<dbReference type="GO" id="GO:0051028">
    <property type="term" value="P:mRNA transport"/>
    <property type="evidence" value="ECO:0007669"/>
    <property type="project" value="UniProtKB-KW"/>
</dbReference>
<keyword evidence="1" id="KW-0813">Transport</keyword>
<dbReference type="InterPro" id="IPR027268">
    <property type="entry name" value="Peptidase_M4/M1_CTD_sf"/>
</dbReference>
<evidence type="ECO:0000313" key="6">
    <source>
        <dbReference type="Proteomes" id="UP000279271"/>
    </source>
</evidence>
<keyword evidence="1" id="KW-0811">Translocation</keyword>
<dbReference type="InterPro" id="IPR057345">
    <property type="entry name" value="Ig-like_TAF2"/>
</dbReference>
<evidence type="ECO:0000256" key="2">
    <source>
        <dbReference type="SAM" id="MobiDB-lite"/>
    </source>
</evidence>
<keyword evidence="1" id="KW-0653">Protein transport</keyword>
<sequence length="1203" mass="125944">DCPGPISRRIIYDAHVKYVECEQVKGDPLLRPAQLEQFCTDVGAIMDASLPDDEELFDEEAQLIAEERALWTILSLFFGGMGESDRLISQELASWLQVNAAVLLAGEGGRQLSPASLAAFESADYPELTEGYWETLQRLVCLGWTADALSLLGLHSAWAAWKSGGSLHPALAGRIRSLDAVASLLRCFPRLAGAGAAAGSPRRSAADSGAGQELSGAEEFLSYRARWQGQSALVLGRIAVGRGEHEAPCRAPLACMAGDVEQSSRLATSWPELLVARLLAGHPAVGHAADLLHLVRAAAAARPPPAAGPGDAAAALSARALALLTACAGLDAQAALQACSHGASAWLSAHAALVVAQHPAGRQLESDLLAEYGCTQPEFYKLNFVSALASHEPTRSHAHVTVAFRFGLRNDYGTMLCHGGAGAGPAQSAVECLEATAAFLGLLNDCYSDKLLVPLPLEEYTQVFVPPGVLTRPHITPGWAVHPTTCLVTRGCDEGATGTRLELAAAFAKQVFGLALRPASPADAWLVTGLAAWLVDQFIREYLGRNELQYRKWKASAAVCTADDGSLPPLASQLPGGAATAAQLLAGAFPLSEVMELKFVTELGRLAGFRKDVPAFFARWVLGSGTPRITAGFVYHAGPQRRSVLELALRQEGGTRAAAAAAAAATRVSDSAGAGVGILRVSVQEAEAAVEHPVHLGAEPWKLAELKVNPDVKKVPGRRGAKRRKVQEEAQDESAALLSTLEGVENPLQPVQWVRIDPGGEWLCSVWLEQPLRCWVAQLAHSRDVVAQAEAVAALAQHPSLAAVAALVRCFTDESVYHRVRADAAVALGRRTEGAGVPEGIAALLAFYKKHFWDATLDAPVSCAQHSLSEKLVGQAIIRALGLSRDDDGTTPIDVLLFLSTALEQFPSDLNAHETSDMLAALCSAVGNIRHDLVRTGLLLMQFTDAALVLLERSLHRELVCPSPSGVVGQAVVGALATLGSGPGASPDDEIWRRVRATLASIIADGDVLPELATAATAARLRLELAARGPEAAVAGALRALRVARGSYAKASVVGALLCAGATLGALLSPRLDGGEGTLQPVCLLELEATASAAVDPELRHALHALMRMLLGGSLAVEDAEEDGPAPAEDDVSAPQRITLRLPSALPTISGDDQPVLGQANAAPPSEAAPLPKSGGAAEGCDEPAALSDVGAQSAAFKFVLKL</sequence>
<keyword evidence="1" id="KW-0509">mRNA transport</keyword>